<name>A0A2R7Y4T4_9CREN</name>
<dbReference type="PANTHER" id="PTHR43331">
    <property type="entry name" value="HOMOSERINE DEHYDROGENASE"/>
    <property type="match status" value="1"/>
</dbReference>
<accession>A0A2R7Y4T4</accession>
<dbReference type="UniPathway" id="UPA00050">
    <property type="reaction ID" value="UER00063"/>
</dbReference>
<protein>
    <recommendedName>
        <fullName evidence="2">homoserine dehydrogenase</fullName>
        <ecNumber evidence="2">1.1.1.3</ecNumber>
    </recommendedName>
</protein>
<evidence type="ECO:0000313" key="6">
    <source>
        <dbReference type="Proteomes" id="UP000244093"/>
    </source>
</evidence>
<dbReference type="EC" id="1.1.1.3" evidence="2"/>
<dbReference type="InterPro" id="IPR001342">
    <property type="entry name" value="HDH_cat"/>
</dbReference>
<dbReference type="GO" id="GO:0009088">
    <property type="term" value="P:threonine biosynthetic process"/>
    <property type="evidence" value="ECO:0007669"/>
    <property type="project" value="UniProtKB-UniPathway"/>
</dbReference>
<dbReference type="AlphaFoldDB" id="A0A2R7Y4T4"/>
<comment type="caution">
    <text evidence="5">The sequence shown here is derived from an EMBL/GenBank/DDBJ whole genome shotgun (WGS) entry which is preliminary data.</text>
</comment>
<dbReference type="Pfam" id="PF00742">
    <property type="entry name" value="Homoserine_dh"/>
    <property type="match status" value="1"/>
</dbReference>
<evidence type="ECO:0000256" key="1">
    <source>
        <dbReference type="ARBA" id="ARBA00006753"/>
    </source>
</evidence>
<evidence type="ECO:0000256" key="2">
    <source>
        <dbReference type="ARBA" id="ARBA00013213"/>
    </source>
</evidence>
<keyword evidence="3" id="KW-0560">Oxidoreductase</keyword>
<evidence type="ECO:0000259" key="4">
    <source>
        <dbReference type="Pfam" id="PF00742"/>
    </source>
</evidence>
<feature type="domain" description="Homoserine dehydrogenase catalytic" evidence="4">
    <location>
        <begin position="131"/>
        <end position="295"/>
    </location>
</feature>
<dbReference type="SUPFAM" id="SSF55347">
    <property type="entry name" value="Glyceraldehyde-3-phosphate dehydrogenase-like, C-terminal domain"/>
    <property type="match status" value="1"/>
</dbReference>
<evidence type="ECO:0000256" key="3">
    <source>
        <dbReference type="ARBA" id="ARBA00023002"/>
    </source>
</evidence>
<dbReference type="Gene3D" id="3.30.360.10">
    <property type="entry name" value="Dihydrodipicolinate Reductase, domain 2"/>
    <property type="match status" value="1"/>
</dbReference>
<dbReference type="EMBL" id="NBVN01000004">
    <property type="protein sequence ID" value="PUA32556.1"/>
    <property type="molecule type" value="Genomic_DNA"/>
</dbReference>
<sequence>MKVNAVFSSSGGLELSGFEDLRRLSKYAVEGFKLSQVPGFKEGMHPLDYVGGGDVDIAFFAIPPNYLIGEPNTKLFLGMLREGVSVVTADKTVLARGFWRVIKYAEENEASVGYRATVAAGTPVVDVAWALRSRGVVRLRAIFNATTNYILGLIEEGLTYDEALKRAKAEKVVEPDPTVDTHGWDPGAKLAIVSSIIAGRDVTVFDVRKTPLEAVDFSDIKKVVKEGWRVKYVAEANFKNGEFVVKPELIPRGDPLYDVVGHRNVAVFEVEDDAIVVKGPAGPARRTARTLLADAMSVLNRSGRP</sequence>
<proteinExistence type="inferred from homology"/>
<comment type="similarity">
    <text evidence="1">Belongs to the homoserine dehydrogenase family.</text>
</comment>
<evidence type="ECO:0000313" key="5">
    <source>
        <dbReference type="EMBL" id="PUA32556.1"/>
    </source>
</evidence>
<dbReference type="PANTHER" id="PTHR43331:SF1">
    <property type="entry name" value="HOMOSERINE DEHYDROGENASE"/>
    <property type="match status" value="1"/>
</dbReference>
<dbReference type="UniPathway" id="UPA00051">
    <property type="reaction ID" value="UER00465"/>
</dbReference>
<dbReference type="InterPro" id="IPR036291">
    <property type="entry name" value="NAD(P)-bd_dom_sf"/>
</dbReference>
<dbReference type="Gene3D" id="3.40.50.720">
    <property type="entry name" value="NAD(P)-binding Rossmann-like Domain"/>
    <property type="match status" value="1"/>
</dbReference>
<dbReference type="SUPFAM" id="SSF51735">
    <property type="entry name" value="NAD(P)-binding Rossmann-fold domains"/>
    <property type="match status" value="1"/>
</dbReference>
<reference evidence="5 6" key="1">
    <citation type="journal article" date="2018" name="Syst. Appl. Microbiol.">
        <title>A new symbiotic nanoarchaeote (Candidatus Nanoclepta minutus) and its host (Zestosphaera tikiterensis gen. nov., sp. nov.) from a New Zealand hot spring.</title>
        <authorList>
            <person name="St John E."/>
            <person name="Liu Y."/>
            <person name="Podar M."/>
            <person name="Stott M.B."/>
            <person name="Meneghin J."/>
            <person name="Chen Z."/>
            <person name="Lagutin K."/>
            <person name="Mitchell K."/>
            <person name="Reysenbach A.L."/>
        </authorList>
    </citation>
    <scope>NUCLEOTIDE SEQUENCE [LARGE SCALE GENOMIC DNA]</scope>
    <source>
        <strain evidence="5">NZ3</strain>
    </source>
</reference>
<organism evidence="5 6">
    <name type="scientific">Zestosphaera tikiterensis</name>
    <dbReference type="NCBI Taxonomy" id="1973259"/>
    <lineage>
        <taxon>Archaea</taxon>
        <taxon>Thermoproteota</taxon>
        <taxon>Thermoprotei</taxon>
        <taxon>Desulfurococcales</taxon>
        <taxon>Desulfurococcaceae</taxon>
        <taxon>Zestosphaera</taxon>
    </lineage>
</organism>
<dbReference type="Proteomes" id="UP000244093">
    <property type="component" value="Unassembled WGS sequence"/>
</dbReference>
<gene>
    <name evidence="5" type="ORF">B7O98_07880</name>
</gene>
<dbReference type="GO" id="GO:0004412">
    <property type="term" value="F:homoserine dehydrogenase activity"/>
    <property type="evidence" value="ECO:0007669"/>
    <property type="project" value="UniProtKB-EC"/>
</dbReference>